<protein>
    <recommendedName>
        <fullName evidence="1">BRCT domain-containing protein</fullName>
    </recommendedName>
</protein>
<dbReference type="Gene3D" id="3.40.50.10190">
    <property type="entry name" value="BRCT domain"/>
    <property type="match status" value="1"/>
</dbReference>
<reference evidence="2 3" key="1">
    <citation type="submission" date="2020-08" db="EMBL/GenBank/DDBJ databases">
        <title>Genomic Encyclopedia of Type Strains, Phase III (KMG-III): the genomes of soil and plant-associated and newly described type strains.</title>
        <authorList>
            <person name="Whitman W."/>
        </authorList>
    </citation>
    <scope>NUCLEOTIDE SEQUENCE [LARGE SCALE GENOMIC DNA]</scope>
    <source>
        <strain evidence="2 3">CECT 8654</strain>
    </source>
</reference>
<dbReference type="SUPFAM" id="SSF52113">
    <property type="entry name" value="BRCT domain"/>
    <property type="match status" value="1"/>
</dbReference>
<keyword evidence="3" id="KW-1185">Reference proteome</keyword>
<dbReference type="PROSITE" id="PS50172">
    <property type="entry name" value="BRCT"/>
    <property type="match status" value="1"/>
</dbReference>
<feature type="domain" description="BRCT" evidence="1">
    <location>
        <begin position="208"/>
        <end position="295"/>
    </location>
</feature>
<sequence length="300" mass="33409">MIEWAQHLNKDGQPLSRGFNHRANKEKLALCLRGILEGIEIEGLKDREIVFLQAWLDSVDALQKDGDLLDLADFVRDILQDGEIEPEERKELAQMVADILEYSDIFADSIDAFTNQLIGFCKGIAADDYISDKEVHELRKMLHTAVGDDFQWPASELAARLDIILADGVITDDERAELLTVVKGVTGARFTDTGLAEGFAVTAFCDPMPELPIDGLTVCFTGKCLTASRQKLHEDAQSRGAIVKRSVSSKLQVLVTGELASRDWVYTSHGRKIEQAIQLKRDGHSLALVSEQSWVDWLSR</sequence>
<evidence type="ECO:0000259" key="1">
    <source>
        <dbReference type="PROSITE" id="PS50172"/>
    </source>
</evidence>
<gene>
    <name evidence="2" type="ORF">FHR99_003208</name>
</gene>
<dbReference type="CDD" id="cd17748">
    <property type="entry name" value="BRCT_DNA_ligase_like"/>
    <property type="match status" value="1"/>
</dbReference>
<proteinExistence type="predicted"/>
<dbReference type="Proteomes" id="UP000537130">
    <property type="component" value="Unassembled WGS sequence"/>
</dbReference>
<dbReference type="InterPro" id="IPR001357">
    <property type="entry name" value="BRCT_dom"/>
</dbReference>
<comment type="caution">
    <text evidence="2">The sequence shown here is derived from an EMBL/GenBank/DDBJ whole genome shotgun (WGS) entry which is preliminary data.</text>
</comment>
<accession>A0A7W4Z6W0</accession>
<evidence type="ECO:0000313" key="3">
    <source>
        <dbReference type="Proteomes" id="UP000537130"/>
    </source>
</evidence>
<dbReference type="RefSeq" id="WP_183411727.1">
    <property type="nucleotide sequence ID" value="NZ_JACHWY010000004.1"/>
</dbReference>
<organism evidence="2 3">
    <name type="scientific">Litorivivens lipolytica</name>
    <dbReference type="NCBI Taxonomy" id="1524264"/>
    <lineage>
        <taxon>Bacteria</taxon>
        <taxon>Pseudomonadati</taxon>
        <taxon>Pseudomonadota</taxon>
        <taxon>Gammaproteobacteria</taxon>
        <taxon>Litorivivens</taxon>
    </lineage>
</organism>
<evidence type="ECO:0000313" key="2">
    <source>
        <dbReference type="EMBL" id="MBB3048934.1"/>
    </source>
</evidence>
<name>A0A7W4Z6W0_9GAMM</name>
<dbReference type="InterPro" id="IPR036420">
    <property type="entry name" value="BRCT_dom_sf"/>
</dbReference>
<dbReference type="AlphaFoldDB" id="A0A7W4Z6W0"/>
<dbReference type="EMBL" id="JACHWY010000004">
    <property type="protein sequence ID" value="MBB3048934.1"/>
    <property type="molecule type" value="Genomic_DNA"/>
</dbReference>